<dbReference type="OMA" id="DIVHTRI"/>
<feature type="compositionally biased region" description="Polar residues" evidence="1">
    <location>
        <begin position="42"/>
        <end position="54"/>
    </location>
</feature>
<feature type="domain" description="Protein kinase" evidence="2">
    <location>
        <begin position="124"/>
        <end position="390"/>
    </location>
</feature>
<dbReference type="OrthoDB" id="4062651at2759"/>
<dbReference type="SUPFAM" id="SSF56112">
    <property type="entry name" value="Protein kinase-like (PK-like)"/>
    <property type="match status" value="1"/>
</dbReference>
<evidence type="ECO:0000259" key="2">
    <source>
        <dbReference type="PROSITE" id="PS50011"/>
    </source>
</evidence>
<dbReference type="InParanoid" id="T0S845"/>
<dbReference type="eggNOG" id="KOG0192">
    <property type="taxonomic scope" value="Eukaryota"/>
</dbReference>
<dbReference type="PANTHER" id="PTHR44329">
    <property type="entry name" value="SERINE/THREONINE-PROTEIN KINASE TNNI3K-RELATED"/>
    <property type="match status" value="1"/>
</dbReference>
<accession>T0S845</accession>
<sequence length="396" mass="44441">MGSCASSEAPMDNVAVPAPYHPPPPMHHSGNGQRHAAERVNRANSNPSAYNSAQARTPGARTPGGGARTPGRGNFPSNNNRFPGNQMIMPRSNKEANQFRDDVNCGEYTELEPYKKQYWLDATDIVHTRIVPGNYMKTELGHYLGQPVLIKSLIFSASPEDFAKNKKALVSEVRSMARLQHPNIVKFIGFYITEDHGLCCISEYMEGKTLRHLLENKRVQLSWEKEKISIALDICAALVYMHSLSPRLIHRNIRAEKVLLTNRREAKLSGFGCARDRTYENTMTAGVGEIQWSAPELLQDGEDYDEKVDVYSFGVVLTELDTRQSPYEEELQHTPTADLTMKLVTGMLRPSISDECPTCIKMIIRQCLQHDPALRPTSDKVLEALREARVTLMEGK</sequence>
<proteinExistence type="predicted"/>
<dbReference type="InterPro" id="IPR011009">
    <property type="entry name" value="Kinase-like_dom_sf"/>
</dbReference>
<reference evidence="3 4" key="1">
    <citation type="submission" date="2012-04" db="EMBL/GenBank/DDBJ databases">
        <title>The Genome Sequence of Saprolegnia declina VS20.</title>
        <authorList>
            <consortium name="The Broad Institute Genome Sequencing Platform"/>
            <person name="Russ C."/>
            <person name="Nusbaum C."/>
            <person name="Tyler B."/>
            <person name="van West P."/>
            <person name="Dieguez-Uribeondo J."/>
            <person name="de Bruijn I."/>
            <person name="Tripathy S."/>
            <person name="Jiang R."/>
            <person name="Young S.K."/>
            <person name="Zeng Q."/>
            <person name="Gargeya S."/>
            <person name="Fitzgerald M."/>
            <person name="Haas B."/>
            <person name="Abouelleil A."/>
            <person name="Alvarado L."/>
            <person name="Arachchi H.M."/>
            <person name="Berlin A."/>
            <person name="Chapman S.B."/>
            <person name="Goldberg J."/>
            <person name="Griggs A."/>
            <person name="Gujja S."/>
            <person name="Hansen M."/>
            <person name="Howarth C."/>
            <person name="Imamovic A."/>
            <person name="Larimer J."/>
            <person name="McCowen C."/>
            <person name="Montmayeur A."/>
            <person name="Murphy C."/>
            <person name="Neiman D."/>
            <person name="Pearson M."/>
            <person name="Priest M."/>
            <person name="Roberts A."/>
            <person name="Saif S."/>
            <person name="Shea T."/>
            <person name="Sisk P."/>
            <person name="Sykes S."/>
            <person name="Wortman J."/>
            <person name="Nusbaum C."/>
            <person name="Birren B."/>
        </authorList>
    </citation>
    <scope>NUCLEOTIDE SEQUENCE [LARGE SCALE GENOMIC DNA]</scope>
    <source>
        <strain evidence="3 4">VS20</strain>
    </source>
</reference>
<dbReference type="Gene3D" id="1.10.510.10">
    <property type="entry name" value="Transferase(Phosphotransferase) domain 1"/>
    <property type="match status" value="1"/>
</dbReference>
<dbReference type="Proteomes" id="UP000030762">
    <property type="component" value="Unassembled WGS sequence"/>
</dbReference>
<evidence type="ECO:0000256" key="1">
    <source>
        <dbReference type="SAM" id="MobiDB-lite"/>
    </source>
</evidence>
<dbReference type="STRING" id="1156394.T0S845"/>
<dbReference type="PANTHER" id="PTHR44329:SF214">
    <property type="entry name" value="PROTEIN KINASE DOMAIN-CONTAINING PROTEIN"/>
    <property type="match status" value="1"/>
</dbReference>
<dbReference type="InterPro" id="IPR051681">
    <property type="entry name" value="Ser/Thr_Kinases-Pseudokinases"/>
</dbReference>
<protein>
    <submittedName>
        <fullName evidence="3">TKL protein kinase</fullName>
    </submittedName>
</protein>
<gene>
    <name evidence="3" type="ORF">SDRG_01364</name>
</gene>
<name>T0S845_SAPDV</name>
<dbReference type="GeneID" id="19942091"/>
<feature type="region of interest" description="Disordered" evidence="1">
    <location>
        <begin position="1"/>
        <end position="85"/>
    </location>
</feature>
<dbReference type="GO" id="GO:0005524">
    <property type="term" value="F:ATP binding"/>
    <property type="evidence" value="ECO:0007669"/>
    <property type="project" value="InterPro"/>
</dbReference>
<organism evidence="3 4">
    <name type="scientific">Saprolegnia diclina (strain VS20)</name>
    <dbReference type="NCBI Taxonomy" id="1156394"/>
    <lineage>
        <taxon>Eukaryota</taxon>
        <taxon>Sar</taxon>
        <taxon>Stramenopiles</taxon>
        <taxon>Oomycota</taxon>
        <taxon>Saprolegniomycetes</taxon>
        <taxon>Saprolegniales</taxon>
        <taxon>Saprolegniaceae</taxon>
        <taxon>Saprolegnia</taxon>
    </lineage>
</organism>
<keyword evidence="4" id="KW-1185">Reference proteome</keyword>
<evidence type="ECO:0000313" key="4">
    <source>
        <dbReference type="Proteomes" id="UP000030762"/>
    </source>
</evidence>
<dbReference type="InterPro" id="IPR001245">
    <property type="entry name" value="Ser-Thr/Tyr_kinase_cat_dom"/>
</dbReference>
<dbReference type="PROSITE" id="PS50011">
    <property type="entry name" value="PROTEIN_KINASE_DOM"/>
    <property type="match status" value="1"/>
</dbReference>
<dbReference type="AlphaFoldDB" id="T0S845"/>
<keyword evidence="3" id="KW-0808">Transferase</keyword>
<dbReference type="EMBL" id="JH767134">
    <property type="protein sequence ID" value="EQC41393.1"/>
    <property type="molecule type" value="Genomic_DNA"/>
</dbReference>
<dbReference type="InterPro" id="IPR000719">
    <property type="entry name" value="Prot_kinase_dom"/>
</dbReference>
<dbReference type="GO" id="GO:0004674">
    <property type="term" value="F:protein serine/threonine kinase activity"/>
    <property type="evidence" value="ECO:0007669"/>
    <property type="project" value="TreeGrafter"/>
</dbReference>
<keyword evidence="3" id="KW-0418">Kinase</keyword>
<dbReference type="VEuPathDB" id="FungiDB:SDRG_01364"/>
<dbReference type="RefSeq" id="XP_008605107.1">
    <property type="nucleotide sequence ID" value="XM_008606885.1"/>
</dbReference>
<evidence type="ECO:0000313" key="3">
    <source>
        <dbReference type="EMBL" id="EQC41393.1"/>
    </source>
</evidence>
<dbReference type="Pfam" id="PF07714">
    <property type="entry name" value="PK_Tyr_Ser-Thr"/>
    <property type="match status" value="1"/>
</dbReference>